<dbReference type="EMBL" id="WIGO01000866">
    <property type="protein sequence ID" value="KAF6803789.1"/>
    <property type="molecule type" value="Genomic_DNA"/>
</dbReference>
<protein>
    <recommendedName>
        <fullName evidence="1">F-box domain-containing protein</fullName>
    </recommendedName>
</protein>
<reference evidence="2" key="1">
    <citation type="journal article" date="2020" name="Phytopathology">
        <title>Genome Sequence Resources of Colletotrichum truncatum, C. plurivorum, C. musicola, and C. sojae: Four Species Pathogenic to Soybean (Glycine max).</title>
        <authorList>
            <person name="Rogerio F."/>
            <person name="Boufleur T.R."/>
            <person name="Ciampi-Guillardi M."/>
            <person name="Sukno S.A."/>
            <person name="Thon M.R."/>
            <person name="Massola Junior N.S."/>
            <person name="Baroncelli R."/>
        </authorList>
    </citation>
    <scope>NUCLEOTIDE SEQUENCE</scope>
    <source>
        <strain evidence="2">LFN00145</strain>
    </source>
</reference>
<sequence length="198" mass="22458">MAQSQITTLPAETVGVISQYLESPDLLSLRSACRALADKTSTPFQHRFFHTRHVMLERRSLQNLVDISRHSVLRYAVQVVELTTDHLVAPADYMSRADYDACGINDECDGIRLGDGETLSLGDDSYEAVIERYRAEWDAYRDFLLPKGAWLRDWVEALSNLPRCKAVGIDDNVRPWGALRLGRRIGTFPNRFVTPFQA</sequence>
<dbReference type="PROSITE" id="PS50181">
    <property type="entry name" value="FBOX"/>
    <property type="match status" value="1"/>
</dbReference>
<feature type="domain" description="F-box" evidence="1">
    <location>
        <begin position="3"/>
        <end position="47"/>
    </location>
</feature>
<feature type="non-terminal residue" evidence="2">
    <location>
        <position position="198"/>
    </location>
</feature>
<dbReference type="InterPro" id="IPR036047">
    <property type="entry name" value="F-box-like_dom_sf"/>
</dbReference>
<keyword evidence="3" id="KW-1185">Reference proteome</keyword>
<evidence type="ECO:0000259" key="1">
    <source>
        <dbReference type="PROSITE" id="PS50181"/>
    </source>
</evidence>
<comment type="caution">
    <text evidence="2">The sequence shown here is derived from an EMBL/GenBank/DDBJ whole genome shotgun (WGS) entry which is preliminary data.</text>
</comment>
<accession>A0A8H6IZM4</accession>
<evidence type="ECO:0000313" key="3">
    <source>
        <dbReference type="Proteomes" id="UP000654918"/>
    </source>
</evidence>
<evidence type="ECO:0000313" key="2">
    <source>
        <dbReference type="EMBL" id="KAF6803789.1"/>
    </source>
</evidence>
<gene>
    <name evidence="2" type="ORF">CPLU01_16095</name>
</gene>
<dbReference type="InterPro" id="IPR001810">
    <property type="entry name" value="F-box_dom"/>
</dbReference>
<dbReference type="AlphaFoldDB" id="A0A8H6IZM4"/>
<dbReference type="SUPFAM" id="SSF81383">
    <property type="entry name" value="F-box domain"/>
    <property type="match status" value="1"/>
</dbReference>
<dbReference type="Proteomes" id="UP000654918">
    <property type="component" value="Unassembled WGS sequence"/>
</dbReference>
<proteinExistence type="predicted"/>
<name>A0A8H6IZM4_9PEZI</name>
<organism evidence="2 3">
    <name type="scientific">Colletotrichum plurivorum</name>
    <dbReference type="NCBI Taxonomy" id="2175906"/>
    <lineage>
        <taxon>Eukaryota</taxon>
        <taxon>Fungi</taxon>
        <taxon>Dikarya</taxon>
        <taxon>Ascomycota</taxon>
        <taxon>Pezizomycotina</taxon>
        <taxon>Sordariomycetes</taxon>
        <taxon>Hypocreomycetidae</taxon>
        <taxon>Glomerellales</taxon>
        <taxon>Glomerellaceae</taxon>
        <taxon>Colletotrichum</taxon>
        <taxon>Colletotrichum orchidearum species complex</taxon>
    </lineage>
</organism>